<keyword evidence="2" id="KW-1185">Reference proteome</keyword>
<accession>A0ABN2J5J9</accession>
<evidence type="ECO:0008006" key="3">
    <source>
        <dbReference type="Google" id="ProtNLM"/>
    </source>
</evidence>
<comment type="caution">
    <text evidence="1">The sequence shown here is derived from an EMBL/GenBank/DDBJ whole genome shotgun (WGS) entry which is preliminary data.</text>
</comment>
<evidence type="ECO:0000313" key="1">
    <source>
        <dbReference type="EMBL" id="GAA1718477.1"/>
    </source>
</evidence>
<gene>
    <name evidence="1" type="ORF">GCM10009765_78630</name>
</gene>
<reference evidence="1 2" key="1">
    <citation type="journal article" date="2019" name="Int. J. Syst. Evol. Microbiol.">
        <title>The Global Catalogue of Microorganisms (GCM) 10K type strain sequencing project: providing services to taxonomists for standard genome sequencing and annotation.</title>
        <authorList>
            <consortium name="The Broad Institute Genomics Platform"/>
            <consortium name="The Broad Institute Genome Sequencing Center for Infectious Disease"/>
            <person name="Wu L."/>
            <person name="Ma J."/>
        </authorList>
    </citation>
    <scope>NUCLEOTIDE SEQUENCE [LARGE SCALE GENOMIC DNA]</scope>
    <source>
        <strain evidence="1 2">JCM 14718</strain>
    </source>
</reference>
<dbReference type="RefSeq" id="WP_344315084.1">
    <property type="nucleotide sequence ID" value="NZ_BAAANY010000042.1"/>
</dbReference>
<sequence length="295" mass="31020">MRRLLIAGVVTACVAVLVVIALVIAAVVRGGQVAIPALPAPLKPEECNIKIGSDTAELTLEQGQHSSTIAAIGFLRGDGVRGVTVALATALQESKLENTPGGDRDSVGLFQQRPSQGWGTPAQLADPRYAANAFYRRLETVDNWQSKPVAQAAQAVQRSADGSAYAGWEPEATTLATAYSGQTAGAVTCLTRNSHSTSALGEDLRRDLRADLGSAASFALGPGNAAGVPSLRVSAKPAGADLQTYRRIEFWLVAHAQEYRVATVAYRDVKWTATDGTWKALPTADPTGHIVVTFT</sequence>
<name>A0ABN2J5J9_9ACTN</name>
<organism evidence="1 2">
    <name type="scientific">Fodinicola feengrottensis</name>
    <dbReference type="NCBI Taxonomy" id="435914"/>
    <lineage>
        <taxon>Bacteria</taxon>
        <taxon>Bacillati</taxon>
        <taxon>Actinomycetota</taxon>
        <taxon>Actinomycetes</taxon>
        <taxon>Mycobacteriales</taxon>
        <taxon>Fodinicola</taxon>
    </lineage>
</organism>
<dbReference type="Proteomes" id="UP001500618">
    <property type="component" value="Unassembled WGS sequence"/>
</dbReference>
<protein>
    <recommendedName>
        <fullName evidence="3">Heavy metal transporter</fullName>
    </recommendedName>
</protein>
<dbReference type="EMBL" id="BAAANY010000042">
    <property type="protein sequence ID" value="GAA1718477.1"/>
    <property type="molecule type" value="Genomic_DNA"/>
</dbReference>
<evidence type="ECO:0000313" key="2">
    <source>
        <dbReference type="Proteomes" id="UP001500618"/>
    </source>
</evidence>
<proteinExistence type="predicted"/>